<dbReference type="GO" id="GO:0009279">
    <property type="term" value="C:cell outer membrane"/>
    <property type="evidence" value="ECO:0007669"/>
    <property type="project" value="UniProtKB-SubCell"/>
</dbReference>
<sequence length="64" mass="6720">MKTRSFILLAACLGLAMLLGACGNKGALYLPDDQPRVEGAPLEPEGDEVTGPDDQGDSDEDDDL</sequence>
<dbReference type="NCBIfam" id="NF047847">
    <property type="entry name" value="SS_mature_LptM"/>
    <property type="match status" value="1"/>
</dbReference>
<protein>
    <submittedName>
        <fullName evidence="9">Lipoprotein</fullName>
    </submittedName>
</protein>
<feature type="compositionally biased region" description="Acidic residues" evidence="7">
    <location>
        <begin position="44"/>
        <end position="64"/>
    </location>
</feature>
<keyword evidence="5" id="KW-0998">Cell outer membrane</keyword>
<evidence type="ECO:0000256" key="7">
    <source>
        <dbReference type="SAM" id="MobiDB-lite"/>
    </source>
</evidence>
<organism evidence="9 10">
    <name type="scientific">Marinihelvus fidelis</name>
    <dbReference type="NCBI Taxonomy" id="2613842"/>
    <lineage>
        <taxon>Bacteria</taxon>
        <taxon>Pseudomonadati</taxon>
        <taxon>Pseudomonadota</taxon>
        <taxon>Gammaproteobacteria</taxon>
        <taxon>Chromatiales</taxon>
        <taxon>Wenzhouxiangellaceae</taxon>
        <taxon>Marinihelvus</taxon>
    </lineage>
</organism>
<dbReference type="InterPro" id="IPR032831">
    <property type="entry name" value="LptM_cons"/>
</dbReference>
<feature type="region of interest" description="Disordered" evidence="7">
    <location>
        <begin position="31"/>
        <end position="64"/>
    </location>
</feature>
<gene>
    <name evidence="9" type="ORF">F3N42_10825</name>
</gene>
<evidence type="ECO:0000256" key="6">
    <source>
        <dbReference type="ARBA" id="ARBA00023288"/>
    </source>
</evidence>
<evidence type="ECO:0000256" key="1">
    <source>
        <dbReference type="ARBA" id="ARBA00004459"/>
    </source>
</evidence>
<dbReference type="Proteomes" id="UP000325372">
    <property type="component" value="Unassembled WGS sequence"/>
</dbReference>
<keyword evidence="4" id="KW-0564">Palmitate</keyword>
<evidence type="ECO:0000256" key="5">
    <source>
        <dbReference type="ARBA" id="ARBA00023237"/>
    </source>
</evidence>
<evidence type="ECO:0000256" key="4">
    <source>
        <dbReference type="ARBA" id="ARBA00023139"/>
    </source>
</evidence>
<evidence type="ECO:0000256" key="8">
    <source>
        <dbReference type="SAM" id="SignalP"/>
    </source>
</evidence>
<comment type="subcellular location">
    <subcellularLocation>
        <location evidence="1">Cell outer membrane</location>
        <topology evidence="1">Lipid-anchor</topology>
    </subcellularLocation>
</comment>
<reference evidence="9 10" key="1">
    <citation type="submission" date="2019-09" db="EMBL/GenBank/DDBJ databases">
        <title>Wenzhouxiangella sp. Genome sequencing and assembly.</title>
        <authorList>
            <person name="Zhang R."/>
        </authorList>
    </citation>
    <scope>NUCLEOTIDE SEQUENCE [LARGE SCALE GENOMIC DNA]</scope>
    <source>
        <strain evidence="9 10">W260</strain>
    </source>
</reference>
<evidence type="ECO:0000313" key="9">
    <source>
        <dbReference type="EMBL" id="KAA9130850.1"/>
    </source>
</evidence>
<proteinExistence type="predicted"/>
<feature type="signal peptide" evidence="8">
    <location>
        <begin position="1"/>
        <end position="21"/>
    </location>
</feature>
<dbReference type="Pfam" id="PF13627">
    <property type="entry name" value="LptM_cons"/>
    <property type="match status" value="1"/>
</dbReference>
<keyword evidence="2 8" id="KW-0732">Signal</keyword>
<dbReference type="EMBL" id="VYXP01000006">
    <property type="protein sequence ID" value="KAA9130850.1"/>
    <property type="molecule type" value="Genomic_DNA"/>
</dbReference>
<name>A0A5N0T7B7_9GAMM</name>
<accession>A0A5N0T7B7</accession>
<evidence type="ECO:0000256" key="2">
    <source>
        <dbReference type="ARBA" id="ARBA00022729"/>
    </source>
</evidence>
<comment type="caution">
    <text evidence="9">The sequence shown here is derived from an EMBL/GenBank/DDBJ whole genome shotgun (WGS) entry which is preliminary data.</text>
</comment>
<keyword evidence="10" id="KW-1185">Reference proteome</keyword>
<keyword evidence="6 9" id="KW-0449">Lipoprotein</keyword>
<keyword evidence="3" id="KW-0472">Membrane</keyword>
<dbReference type="AlphaFoldDB" id="A0A5N0T7B7"/>
<dbReference type="PROSITE" id="PS51257">
    <property type="entry name" value="PROKAR_LIPOPROTEIN"/>
    <property type="match status" value="1"/>
</dbReference>
<dbReference type="RefSeq" id="WP_150864487.1">
    <property type="nucleotide sequence ID" value="NZ_VYXP01000006.1"/>
</dbReference>
<evidence type="ECO:0000256" key="3">
    <source>
        <dbReference type="ARBA" id="ARBA00023136"/>
    </source>
</evidence>
<evidence type="ECO:0000313" key="10">
    <source>
        <dbReference type="Proteomes" id="UP000325372"/>
    </source>
</evidence>
<feature type="chain" id="PRO_5024313161" evidence="8">
    <location>
        <begin position="22"/>
        <end position="64"/>
    </location>
</feature>